<dbReference type="AlphaFoldDB" id="A0A506U5G0"/>
<dbReference type="OrthoDB" id="9802857at2"/>
<dbReference type="PANTHER" id="PTHR40202:SF1">
    <property type="entry name" value="HD DOMAIN-CONTAINING PROTEIN"/>
    <property type="match status" value="1"/>
</dbReference>
<organism evidence="2 3">
    <name type="scientific">Pararhizobium mangrovi</name>
    <dbReference type="NCBI Taxonomy" id="2590452"/>
    <lineage>
        <taxon>Bacteria</taxon>
        <taxon>Pseudomonadati</taxon>
        <taxon>Pseudomonadota</taxon>
        <taxon>Alphaproteobacteria</taxon>
        <taxon>Hyphomicrobiales</taxon>
        <taxon>Rhizobiaceae</taxon>
        <taxon>Rhizobium/Agrobacterium group</taxon>
        <taxon>Pararhizobium</taxon>
    </lineage>
</organism>
<evidence type="ECO:0000313" key="3">
    <source>
        <dbReference type="Proteomes" id="UP000320314"/>
    </source>
</evidence>
<dbReference type="Proteomes" id="UP000320314">
    <property type="component" value="Unassembled WGS sequence"/>
</dbReference>
<dbReference type="InterPro" id="IPR052567">
    <property type="entry name" value="OP_Dioxygenase"/>
</dbReference>
<dbReference type="PANTHER" id="PTHR40202">
    <property type="match status" value="1"/>
</dbReference>
<keyword evidence="3" id="KW-1185">Reference proteome</keyword>
<gene>
    <name evidence="2" type="ORF">FJU11_08930</name>
</gene>
<comment type="caution">
    <text evidence="2">The sequence shown here is derived from an EMBL/GenBank/DDBJ whole genome shotgun (WGS) entry which is preliminary data.</text>
</comment>
<sequence>METVSFTRMENGTTEDYALLDRLERKHVAELPDRIMDHLRALEHSLEGYKVSRLEHSLQAATRAEEDGADKELVAAALIHDLGDDLSPYNHAQLAASIIRPYVREEVTWAVEMHGLFQMQFYGDKIGEPTDMHESHKDNPYYETCMRFCRDWDQAAFDPDYPSKPLEHFEPLLREIFTRPAFDPAILKERAAA</sequence>
<dbReference type="Pfam" id="PF01966">
    <property type="entry name" value="HD"/>
    <property type="match status" value="1"/>
</dbReference>
<feature type="domain" description="HD" evidence="1">
    <location>
        <begin position="53"/>
        <end position="119"/>
    </location>
</feature>
<dbReference type="InterPro" id="IPR006674">
    <property type="entry name" value="HD_domain"/>
</dbReference>
<evidence type="ECO:0000259" key="1">
    <source>
        <dbReference type="Pfam" id="PF01966"/>
    </source>
</evidence>
<dbReference type="RefSeq" id="WP_141166699.1">
    <property type="nucleotide sequence ID" value="NZ_VHLH01000014.1"/>
</dbReference>
<dbReference type="Gene3D" id="1.10.3210.10">
    <property type="entry name" value="Hypothetical protein af1432"/>
    <property type="match status" value="1"/>
</dbReference>
<proteinExistence type="predicted"/>
<dbReference type="SUPFAM" id="SSF109604">
    <property type="entry name" value="HD-domain/PDEase-like"/>
    <property type="match status" value="1"/>
</dbReference>
<reference evidence="2 3" key="1">
    <citation type="submission" date="2019-06" db="EMBL/GenBank/DDBJ databases">
        <authorList>
            <person name="Li M."/>
        </authorList>
    </citation>
    <scope>NUCLEOTIDE SEQUENCE [LARGE SCALE GENOMIC DNA]</scope>
    <source>
        <strain evidence="2 3">BGMRC6574</strain>
    </source>
</reference>
<evidence type="ECO:0000313" key="2">
    <source>
        <dbReference type="EMBL" id="TPW28688.1"/>
    </source>
</evidence>
<protein>
    <submittedName>
        <fullName evidence="2">HD domain-containing protein</fullName>
    </submittedName>
</protein>
<dbReference type="EMBL" id="VHLH01000014">
    <property type="protein sequence ID" value="TPW28688.1"/>
    <property type="molecule type" value="Genomic_DNA"/>
</dbReference>
<name>A0A506U5G0_9HYPH</name>
<accession>A0A506U5G0</accession>